<dbReference type="FunFam" id="4.10.410.10:FF:000006">
    <property type="entry name" value="Serine peptidase inhibitor, Kunitz type 1"/>
    <property type="match status" value="1"/>
</dbReference>
<feature type="disulfide bond" evidence="8">
    <location>
        <begin position="290"/>
        <end position="302"/>
    </location>
</feature>
<dbReference type="InterPro" id="IPR013980">
    <property type="entry name" value="MANSC_dom"/>
</dbReference>
<keyword evidence="7" id="KW-0325">Glycoprotein</keyword>
<dbReference type="GO" id="GO:0060429">
    <property type="term" value="P:epithelium development"/>
    <property type="evidence" value="ECO:0007669"/>
    <property type="project" value="TreeGrafter"/>
</dbReference>
<dbReference type="Gene3D" id="2.60.40.10">
    <property type="entry name" value="Immunoglobulins"/>
    <property type="match status" value="1"/>
</dbReference>
<dbReference type="CDD" id="cd00146">
    <property type="entry name" value="PKD"/>
    <property type="match status" value="1"/>
</dbReference>
<evidence type="ECO:0000259" key="11">
    <source>
        <dbReference type="PROSITE" id="PS50986"/>
    </source>
</evidence>
<evidence type="ECO:0000256" key="7">
    <source>
        <dbReference type="ARBA" id="ARBA00023180"/>
    </source>
</evidence>
<dbReference type="CDD" id="cd22623">
    <property type="entry name" value="Kunitz_HAI1_1-like"/>
    <property type="match status" value="1"/>
</dbReference>
<feature type="domain" description="MANSC" evidence="11">
    <location>
        <begin position="41"/>
        <end position="116"/>
    </location>
</feature>
<evidence type="ECO:0000256" key="1">
    <source>
        <dbReference type="ARBA" id="ARBA00004370"/>
    </source>
</evidence>
<protein>
    <submittedName>
        <fullName evidence="12">Uncharacterized protein</fullName>
    </submittedName>
</protein>
<evidence type="ECO:0000256" key="9">
    <source>
        <dbReference type="SAM" id="Phobius"/>
    </source>
</evidence>
<dbReference type="InterPro" id="IPR013783">
    <property type="entry name" value="Ig-like_fold"/>
</dbReference>
<dbReference type="SMART" id="SM00131">
    <property type="entry name" value="KU"/>
    <property type="match status" value="2"/>
</dbReference>
<keyword evidence="3" id="KW-0732">Signal</keyword>
<dbReference type="PROSITE" id="PS50279">
    <property type="entry name" value="BPTI_KUNITZ_2"/>
    <property type="match status" value="2"/>
</dbReference>
<dbReference type="Pfam" id="PF22352">
    <property type="entry name" value="K319L-like_PKD"/>
    <property type="match status" value="1"/>
</dbReference>
<feature type="transmembrane region" description="Helical" evidence="9">
    <location>
        <begin position="7"/>
        <end position="31"/>
    </location>
</feature>
<dbReference type="InterPro" id="IPR002172">
    <property type="entry name" value="LDrepeatLR_classA_rpt"/>
</dbReference>
<keyword evidence="13" id="KW-1185">Reference proteome</keyword>
<feature type="disulfide bond" evidence="8">
    <location>
        <begin position="309"/>
        <end position="324"/>
    </location>
</feature>
<evidence type="ECO:0000256" key="2">
    <source>
        <dbReference type="ARBA" id="ARBA00022692"/>
    </source>
</evidence>
<dbReference type="PROSITE" id="PS50986">
    <property type="entry name" value="MANSC"/>
    <property type="match status" value="1"/>
</dbReference>
<dbReference type="InterPro" id="IPR036055">
    <property type="entry name" value="LDL_receptor-like_sf"/>
</dbReference>
<dbReference type="Gene3D" id="4.10.400.10">
    <property type="entry name" value="Low-density Lipoprotein Receptor"/>
    <property type="match status" value="1"/>
</dbReference>
<dbReference type="GO" id="GO:0008544">
    <property type="term" value="P:epidermis development"/>
    <property type="evidence" value="ECO:0007669"/>
    <property type="project" value="TreeGrafter"/>
</dbReference>
<dbReference type="GO" id="GO:0030198">
    <property type="term" value="P:extracellular matrix organization"/>
    <property type="evidence" value="ECO:0007669"/>
    <property type="project" value="TreeGrafter"/>
</dbReference>
<dbReference type="InterPro" id="IPR023415">
    <property type="entry name" value="LDLR_class-A_CS"/>
</dbReference>
<dbReference type="InterPro" id="IPR020901">
    <property type="entry name" value="Prtase_inh_Kunz-CS"/>
</dbReference>
<feature type="domain" description="BPTI/Kunitz inhibitor" evidence="10">
    <location>
        <begin position="218"/>
        <end position="268"/>
    </location>
</feature>
<dbReference type="PROSITE" id="PS01209">
    <property type="entry name" value="LDLRA_1"/>
    <property type="match status" value="1"/>
</dbReference>
<evidence type="ECO:0000256" key="8">
    <source>
        <dbReference type="PROSITE-ProRule" id="PRU00124"/>
    </source>
</evidence>
<dbReference type="SMART" id="SM00089">
    <property type="entry name" value="PKD"/>
    <property type="match status" value="1"/>
</dbReference>
<feature type="disulfide bond" evidence="8">
    <location>
        <begin position="297"/>
        <end position="315"/>
    </location>
</feature>
<feature type="domain" description="BPTI/Kunitz inhibitor" evidence="10">
    <location>
        <begin position="332"/>
        <end position="382"/>
    </location>
</feature>
<dbReference type="InterPro" id="IPR002223">
    <property type="entry name" value="Kunitz_BPTI"/>
</dbReference>
<evidence type="ECO:0000256" key="3">
    <source>
        <dbReference type="ARBA" id="ARBA00022729"/>
    </source>
</evidence>
<dbReference type="SMART" id="SM00192">
    <property type="entry name" value="LDLa"/>
    <property type="match status" value="1"/>
</dbReference>
<dbReference type="PROSITE" id="PS00280">
    <property type="entry name" value="BPTI_KUNITZ_1"/>
    <property type="match status" value="1"/>
</dbReference>
<dbReference type="InterPro" id="IPR036880">
    <property type="entry name" value="Kunitz_BPTI_sf"/>
</dbReference>
<dbReference type="Ensembl" id="ENSNMLT00000008184.1">
    <property type="protein sequence ID" value="ENSNMLP00000007185.1"/>
    <property type="gene ID" value="ENSNMLG00000005169.1"/>
</dbReference>
<dbReference type="PROSITE" id="PS50068">
    <property type="entry name" value="LDLRA_2"/>
    <property type="match status" value="1"/>
</dbReference>
<dbReference type="SMART" id="SM00765">
    <property type="entry name" value="MANEC"/>
    <property type="match status" value="1"/>
</dbReference>
<keyword evidence="4 9" id="KW-1133">Transmembrane helix</keyword>
<dbReference type="Pfam" id="PF00057">
    <property type="entry name" value="Ldl_recept_a"/>
    <property type="match status" value="1"/>
</dbReference>
<evidence type="ECO:0000256" key="5">
    <source>
        <dbReference type="ARBA" id="ARBA00023136"/>
    </source>
</evidence>
<dbReference type="Proteomes" id="UP000694523">
    <property type="component" value="Unplaced"/>
</dbReference>
<dbReference type="GO" id="GO:0005886">
    <property type="term" value="C:plasma membrane"/>
    <property type="evidence" value="ECO:0007669"/>
    <property type="project" value="TreeGrafter"/>
</dbReference>
<dbReference type="Pfam" id="PF00014">
    <property type="entry name" value="Kunitz_BPTI"/>
    <property type="match status" value="2"/>
</dbReference>
<evidence type="ECO:0000313" key="13">
    <source>
        <dbReference type="Proteomes" id="UP000694523"/>
    </source>
</evidence>
<accession>A0A8C6SLM1</accession>
<reference evidence="12" key="2">
    <citation type="submission" date="2025-09" db="UniProtKB">
        <authorList>
            <consortium name="Ensembl"/>
        </authorList>
    </citation>
    <scope>IDENTIFICATION</scope>
</reference>
<sequence>RHKRSCFLHFLDVFLSLFCCYLFILIFVAVLQAEPHCSGGYRADFVLDTEDALKSGAVLLDTPQAQSPEECETACCGETLCNLALMEPNGACTLFNCVYRNVFVCDKYSCSICDTKLITPPIAVAGRDLVVQPGDTVELNGIESHTAGGKILKYSWTLLHGNSSVSMEKTEHPDQVRVSGLDSGSYHFQLTVTDSNGNSATDKILVLVLTAEQSSLFCLASLKVGPCRASFTRWRYDAVQGVCRNFTYGGCKGNYNNFLSAAACETACRGVSESRVHACGGSSGVCGTQCAPGQLICDSDCCVHKSLECDGVTQCKDGADELTCEKREGIKHSQPPQTGPCRANFVHWFFDPLQQKCQSFTYGGCDANDNNHETEAQCEASCSGVTGEENGLNQGLMSVHITVATSTILYQWEHGALARPQHQCW</sequence>
<keyword evidence="2 9" id="KW-0812">Transmembrane</keyword>
<dbReference type="SUPFAM" id="SSF57362">
    <property type="entry name" value="BPTI-like"/>
    <property type="match status" value="2"/>
</dbReference>
<dbReference type="PRINTS" id="PR00759">
    <property type="entry name" value="BASICPTASE"/>
</dbReference>
<dbReference type="AlphaFoldDB" id="A0A8C6SLM1"/>
<keyword evidence="6 8" id="KW-1015">Disulfide bond</keyword>
<comment type="subcellular location">
    <subcellularLocation>
        <location evidence="1">Membrane</location>
    </subcellularLocation>
</comment>
<dbReference type="InterPro" id="IPR022409">
    <property type="entry name" value="PKD/Chitinase_dom"/>
</dbReference>
<dbReference type="InterPro" id="IPR011106">
    <property type="entry name" value="MANSC_N"/>
</dbReference>
<evidence type="ECO:0000259" key="10">
    <source>
        <dbReference type="PROSITE" id="PS50279"/>
    </source>
</evidence>
<dbReference type="SUPFAM" id="SSF49299">
    <property type="entry name" value="PKD domain"/>
    <property type="match status" value="1"/>
</dbReference>
<dbReference type="Gene3D" id="4.10.410.10">
    <property type="entry name" value="Pancreatic trypsin inhibitor Kunitz domain"/>
    <property type="match status" value="2"/>
</dbReference>
<dbReference type="PANTHER" id="PTHR46750">
    <property type="entry name" value="KUNITZ-TYPE PROTEASE INHIBITOR 1"/>
    <property type="match status" value="1"/>
</dbReference>
<reference evidence="12" key="1">
    <citation type="submission" date="2025-08" db="UniProtKB">
        <authorList>
            <consortium name="Ensembl"/>
        </authorList>
    </citation>
    <scope>IDENTIFICATION</scope>
</reference>
<dbReference type="PANTHER" id="PTHR46750:SF1">
    <property type="entry name" value="KUNITZ-TYPE PROTEASE INHIBITOR 1"/>
    <property type="match status" value="1"/>
</dbReference>
<name>A0A8C6SLM1_9GOBI</name>
<proteinExistence type="predicted"/>
<dbReference type="GO" id="GO:0004867">
    <property type="term" value="F:serine-type endopeptidase inhibitor activity"/>
    <property type="evidence" value="ECO:0007669"/>
    <property type="project" value="InterPro"/>
</dbReference>
<dbReference type="CDD" id="cd00112">
    <property type="entry name" value="LDLa"/>
    <property type="match status" value="1"/>
</dbReference>
<evidence type="ECO:0000256" key="6">
    <source>
        <dbReference type="ARBA" id="ARBA00023157"/>
    </source>
</evidence>
<evidence type="ECO:0000313" key="12">
    <source>
        <dbReference type="Ensembl" id="ENSNMLP00000007185.1"/>
    </source>
</evidence>
<organism evidence="12 13">
    <name type="scientific">Neogobius melanostomus</name>
    <name type="common">round goby</name>
    <dbReference type="NCBI Taxonomy" id="47308"/>
    <lineage>
        <taxon>Eukaryota</taxon>
        <taxon>Metazoa</taxon>
        <taxon>Chordata</taxon>
        <taxon>Craniata</taxon>
        <taxon>Vertebrata</taxon>
        <taxon>Euteleostomi</taxon>
        <taxon>Actinopterygii</taxon>
        <taxon>Neopterygii</taxon>
        <taxon>Teleostei</taxon>
        <taxon>Neoteleostei</taxon>
        <taxon>Acanthomorphata</taxon>
        <taxon>Gobiaria</taxon>
        <taxon>Gobiiformes</taxon>
        <taxon>Gobioidei</taxon>
        <taxon>Gobiidae</taxon>
        <taxon>Benthophilinae</taxon>
        <taxon>Neogobiini</taxon>
        <taxon>Neogobius</taxon>
    </lineage>
</organism>
<keyword evidence="5 9" id="KW-0472">Membrane</keyword>
<dbReference type="Pfam" id="PF07502">
    <property type="entry name" value="MANEC"/>
    <property type="match status" value="1"/>
</dbReference>
<dbReference type="SUPFAM" id="SSF57424">
    <property type="entry name" value="LDL receptor-like module"/>
    <property type="match status" value="1"/>
</dbReference>
<evidence type="ECO:0000256" key="4">
    <source>
        <dbReference type="ARBA" id="ARBA00022989"/>
    </source>
</evidence>
<dbReference type="InterPro" id="IPR035986">
    <property type="entry name" value="PKD_dom_sf"/>
</dbReference>